<keyword evidence="3" id="KW-0539">Nucleus</keyword>
<protein>
    <recommendedName>
        <fullName evidence="5">MI domain-containing protein</fullName>
    </recommendedName>
</protein>
<evidence type="ECO:0000259" key="5">
    <source>
        <dbReference type="PROSITE" id="PS51366"/>
    </source>
</evidence>
<gene>
    <name evidence="6" type="ORF">PLOB_00028351</name>
</gene>
<dbReference type="PROSITE" id="PS51366">
    <property type="entry name" value="MI"/>
    <property type="match status" value="1"/>
</dbReference>
<dbReference type="SUPFAM" id="SSF48371">
    <property type="entry name" value="ARM repeat"/>
    <property type="match status" value="1"/>
</dbReference>
<dbReference type="InterPro" id="IPR050781">
    <property type="entry name" value="CWC22_splicing_factor"/>
</dbReference>
<feature type="compositionally biased region" description="Basic residues" evidence="4">
    <location>
        <begin position="41"/>
        <end position="51"/>
    </location>
</feature>
<dbReference type="PANTHER" id="PTHR18034:SF4">
    <property type="entry name" value="NUCLEOLAR MIF4G DOMAIN-CONTAINING PROTEIN 1"/>
    <property type="match status" value="1"/>
</dbReference>
<keyword evidence="7" id="KW-1185">Reference proteome</keyword>
<dbReference type="InterPro" id="IPR016024">
    <property type="entry name" value="ARM-type_fold"/>
</dbReference>
<feature type="domain" description="MI" evidence="5">
    <location>
        <begin position="586"/>
        <end position="702"/>
    </location>
</feature>
<name>A0ABN8NXE6_9CNID</name>
<dbReference type="Proteomes" id="UP001159405">
    <property type="component" value="Unassembled WGS sequence"/>
</dbReference>
<comment type="caution">
    <text evidence="6">The sequence shown here is derived from an EMBL/GenBank/DDBJ whole genome shotgun (WGS) entry which is preliminary data.</text>
</comment>
<reference evidence="6 7" key="1">
    <citation type="submission" date="2022-05" db="EMBL/GenBank/DDBJ databases">
        <authorList>
            <consortium name="Genoscope - CEA"/>
            <person name="William W."/>
        </authorList>
    </citation>
    <scope>NUCLEOTIDE SEQUENCE [LARGE SCALE GENOMIC DNA]</scope>
</reference>
<dbReference type="Gene3D" id="1.25.40.180">
    <property type="match status" value="1"/>
</dbReference>
<evidence type="ECO:0000313" key="7">
    <source>
        <dbReference type="Proteomes" id="UP001159405"/>
    </source>
</evidence>
<dbReference type="InterPro" id="IPR003890">
    <property type="entry name" value="MIF4G-like_typ-3"/>
</dbReference>
<dbReference type="SMART" id="SM00544">
    <property type="entry name" value="MA3"/>
    <property type="match status" value="1"/>
</dbReference>
<dbReference type="Pfam" id="PF02854">
    <property type="entry name" value="MIF4G"/>
    <property type="match status" value="1"/>
</dbReference>
<sequence length="793" mass="90379">MLYPSALWTSMEMTAVDLAAKKNESDLSNNLSGGEKNPTAGKKKRKRKRKAKEASESQDISRQKLAEDNKKEDKEIKRLEKLLRLDKKKKVPSQFSHEGLDYLLEVCDPLLMTGRTGSSDDDEEPEQKTKLAHGKTLGMDQLSFSEDEQEDLVNSSNDDVVDDDEGDDDDNDDDDDDDDDGGGGGGDYNEGGSDIDEEGKAFNTKDKIGRGMDHNDKDSSKNKDAYEEEEEEEEEEDKFMDNDNDDDHAMNNNNNDVDDDDNEDNTQNITCHKYVPPHLRRQPSSEAQREHLNRIRRQVKGLLNRLSEGNMSVISGEIENLFTHNSRNDMNKILSELILGSCVSISLMPDKLLMEHVMLLAILTSHIGTEVGAFFVERLAEMFDNMHDSEKDSYGRGKECVNIVALFAHLYNFKVIDCCLIYDIIRRLVDTFSEQDVELLLLVLKSNGAEIRRDDPASLKDIILQIQAKAASSAHVTSNSRVRFMLEIISNLRNNNLRKIPGYDPSRLEHLRKVLRSLVRDSSQAASNQLKISLEDLLKPETKGRWWIAGSSLSRRNGREFIAASSAQMENTKLLELARKQRMNTDIRKNVFLVMMTSEDYIDAFENLLRLNLKDAQTREVIHVLIDCCVQERTYNPYYAYLGQKFCEYSRSYQVTFQYSFWDKLKVVGDLASHSVDNLSCLMSHLIARRALSLAILKVVNFVELDKPSVRLFTSLFRHLLLDYSTDITRNVFERISAVQGLSTLRQSLRIFIKHFVGKAKISKTSKTDKHTELKERLQLVDSILGASDRIKL</sequence>
<feature type="compositionally biased region" description="Acidic residues" evidence="4">
    <location>
        <begin position="226"/>
        <end position="246"/>
    </location>
</feature>
<organism evidence="6 7">
    <name type="scientific">Porites lobata</name>
    <dbReference type="NCBI Taxonomy" id="104759"/>
    <lineage>
        <taxon>Eukaryota</taxon>
        <taxon>Metazoa</taxon>
        <taxon>Cnidaria</taxon>
        <taxon>Anthozoa</taxon>
        <taxon>Hexacorallia</taxon>
        <taxon>Scleractinia</taxon>
        <taxon>Fungiina</taxon>
        <taxon>Poritidae</taxon>
        <taxon>Porites</taxon>
    </lineage>
</organism>
<comment type="similarity">
    <text evidence="2">Belongs to the CWC22 family.</text>
</comment>
<proteinExistence type="inferred from homology"/>
<dbReference type="EMBL" id="CALNXK010000035">
    <property type="protein sequence ID" value="CAH3120927.1"/>
    <property type="molecule type" value="Genomic_DNA"/>
</dbReference>
<feature type="compositionally biased region" description="Basic and acidic residues" evidence="4">
    <location>
        <begin position="198"/>
        <end position="225"/>
    </location>
</feature>
<comment type="subcellular location">
    <subcellularLocation>
        <location evidence="1">Nucleus</location>
        <location evidence="1">Nucleolus</location>
    </subcellularLocation>
</comment>
<evidence type="ECO:0000256" key="3">
    <source>
        <dbReference type="ARBA" id="ARBA00023242"/>
    </source>
</evidence>
<feature type="region of interest" description="Disordered" evidence="4">
    <location>
        <begin position="112"/>
        <end position="289"/>
    </location>
</feature>
<feature type="region of interest" description="Disordered" evidence="4">
    <location>
        <begin position="23"/>
        <end position="75"/>
    </location>
</feature>
<feature type="compositionally biased region" description="Basic and acidic residues" evidence="4">
    <location>
        <begin position="52"/>
        <end position="75"/>
    </location>
</feature>
<accession>A0ABN8NXE6</accession>
<evidence type="ECO:0000313" key="6">
    <source>
        <dbReference type="EMBL" id="CAH3120927.1"/>
    </source>
</evidence>
<feature type="compositionally biased region" description="Acidic residues" evidence="4">
    <location>
        <begin position="159"/>
        <end position="181"/>
    </location>
</feature>
<evidence type="ECO:0000256" key="1">
    <source>
        <dbReference type="ARBA" id="ARBA00004604"/>
    </source>
</evidence>
<dbReference type="PANTHER" id="PTHR18034">
    <property type="entry name" value="CELL CYCLE CONTROL PROTEIN CWF22-RELATED"/>
    <property type="match status" value="1"/>
</dbReference>
<evidence type="ECO:0000256" key="4">
    <source>
        <dbReference type="SAM" id="MobiDB-lite"/>
    </source>
</evidence>
<dbReference type="InterPro" id="IPR003891">
    <property type="entry name" value="Initiation_fac_eIF4g_MI"/>
</dbReference>
<evidence type="ECO:0000256" key="2">
    <source>
        <dbReference type="ARBA" id="ARBA00006856"/>
    </source>
</evidence>
<dbReference type="SMART" id="SM00543">
    <property type="entry name" value="MIF4G"/>
    <property type="match status" value="1"/>
</dbReference>
<dbReference type="Pfam" id="PF02847">
    <property type="entry name" value="MA3"/>
    <property type="match status" value="1"/>
</dbReference>